<evidence type="ECO:0000313" key="11">
    <source>
        <dbReference type="Proteomes" id="UP001464378"/>
    </source>
</evidence>
<keyword evidence="2 7" id="KW-0812">Transmembrane</keyword>
<comment type="subcellular location">
    <subcellularLocation>
        <location evidence="1">Cell membrane</location>
        <topology evidence="1">Multi-pass membrane protein</topology>
    </subcellularLocation>
</comment>
<feature type="transmembrane region" description="Helical" evidence="7">
    <location>
        <begin position="175"/>
        <end position="192"/>
    </location>
</feature>
<evidence type="ECO:0000256" key="7">
    <source>
        <dbReference type="SAM" id="Phobius"/>
    </source>
</evidence>
<dbReference type="Pfam" id="PF00664">
    <property type="entry name" value="ABC_membrane"/>
    <property type="match status" value="1"/>
</dbReference>
<dbReference type="Pfam" id="PF00005">
    <property type="entry name" value="ABC_tran"/>
    <property type="match status" value="1"/>
</dbReference>
<evidence type="ECO:0000256" key="3">
    <source>
        <dbReference type="ARBA" id="ARBA00022741"/>
    </source>
</evidence>
<dbReference type="SUPFAM" id="SSF90123">
    <property type="entry name" value="ABC transporter transmembrane region"/>
    <property type="match status" value="1"/>
</dbReference>
<feature type="transmembrane region" description="Helical" evidence="7">
    <location>
        <begin position="263"/>
        <end position="283"/>
    </location>
</feature>
<dbReference type="RefSeq" id="WP_349231578.1">
    <property type="nucleotide sequence ID" value="NZ_JBBMFK010000010.1"/>
</dbReference>
<dbReference type="CDD" id="cd18549">
    <property type="entry name" value="ABC_6TM_YwjA_like"/>
    <property type="match status" value="1"/>
</dbReference>
<feature type="transmembrane region" description="Helical" evidence="7">
    <location>
        <begin position="153"/>
        <end position="169"/>
    </location>
</feature>
<dbReference type="PROSITE" id="PS00211">
    <property type="entry name" value="ABC_TRANSPORTER_1"/>
    <property type="match status" value="1"/>
</dbReference>
<gene>
    <name evidence="10" type="ORF">WMO64_07455</name>
</gene>
<dbReference type="InterPro" id="IPR027417">
    <property type="entry name" value="P-loop_NTPase"/>
</dbReference>
<sequence length="594" mass="66076">MKEKKGRIALTSKRKGRRGYLRIFASYYRPHWKLFALDMVCALLICIVDLAFPYFSRLAMKDLLPQKLFATFFTVMAVLAAAYVLKGVFYYIVTYWGHLLGVRMEADIRRDLFGHMQDLSFSFYDKNRTGQLMSRVTGDLFEITELAHHGPEDLFISVVTLAGAFIIMLTIRWELALIVFAVVPLFALFTIFQRKRMMRCSTEVKAKLAGINGEVESSISGMRTAKAFANEDAESAKFAAANDQFRNAKRGYYKAMATYQSGLELAMGMMSVLVIAFGGMLIMQGKMDLADLTAFSLYVTTFITPIRKLSAFVEQFMQGMAGFKRFVELMDVEPEIQDAPDAADLTDVKGDILVDDVTFRYESSAEDVLSHVNLHVRPGETVAVVGPSGGGKSTLCQLIPRFYDVTEGRILVDGHDVRTLKQHSLREHIGIVQQDVFLFAGTIYDNIRYGRPDATNAEIVAAAKLAEIYDDIMDMPDGFQTQVGERGVMLSGGQKQRVSIARIFLKNPPILILDEATSALDSVTEDHIQSAFDALAEGRTTLIIAHRLSTIRSASRIIVIDGAGIKEEGTHQELLAAGGEYARLWNAQRGGQTA</sequence>
<feature type="domain" description="ABC transmembrane type-1" evidence="9">
    <location>
        <begin position="36"/>
        <end position="318"/>
    </location>
</feature>
<proteinExistence type="predicted"/>
<keyword evidence="6 7" id="KW-0472">Membrane</keyword>
<evidence type="ECO:0000256" key="2">
    <source>
        <dbReference type="ARBA" id="ARBA00022692"/>
    </source>
</evidence>
<feature type="transmembrane region" description="Helical" evidence="7">
    <location>
        <begin position="68"/>
        <end position="93"/>
    </location>
</feature>
<evidence type="ECO:0000256" key="1">
    <source>
        <dbReference type="ARBA" id="ARBA00004651"/>
    </source>
</evidence>
<dbReference type="PANTHER" id="PTHR43394:SF1">
    <property type="entry name" value="ATP-BINDING CASSETTE SUB-FAMILY B MEMBER 10, MITOCHONDRIAL"/>
    <property type="match status" value="1"/>
</dbReference>
<dbReference type="PROSITE" id="PS50893">
    <property type="entry name" value="ABC_TRANSPORTER_2"/>
    <property type="match status" value="1"/>
</dbReference>
<dbReference type="Gene3D" id="3.40.50.300">
    <property type="entry name" value="P-loop containing nucleotide triphosphate hydrolases"/>
    <property type="match status" value="1"/>
</dbReference>
<protein>
    <submittedName>
        <fullName evidence="10">ABC transporter ATP-binding protein</fullName>
    </submittedName>
</protein>
<name>A0ABV1E7L4_9FIRM</name>
<evidence type="ECO:0000256" key="5">
    <source>
        <dbReference type="ARBA" id="ARBA00022989"/>
    </source>
</evidence>
<keyword evidence="4 10" id="KW-0067">ATP-binding</keyword>
<keyword evidence="11" id="KW-1185">Reference proteome</keyword>
<dbReference type="InterPro" id="IPR003439">
    <property type="entry name" value="ABC_transporter-like_ATP-bd"/>
</dbReference>
<dbReference type="Gene3D" id="1.20.1560.10">
    <property type="entry name" value="ABC transporter type 1, transmembrane domain"/>
    <property type="match status" value="1"/>
</dbReference>
<feature type="transmembrane region" description="Helical" evidence="7">
    <location>
        <begin position="34"/>
        <end position="56"/>
    </location>
</feature>
<feature type="domain" description="ABC transporter" evidence="8">
    <location>
        <begin position="352"/>
        <end position="587"/>
    </location>
</feature>
<keyword evidence="3" id="KW-0547">Nucleotide-binding</keyword>
<dbReference type="SUPFAM" id="SSF52540">
    <property type="entry name" value="P-loop containing nucleoside triphosphate hydrolases"/>
    <property type="match status" value="1"/>
</dbReference>
<dbReference type="InterPro" id="IPR017871">
    <property type="entry name" value="ABC_transporter-like_CS"/>
</dbReference>
<organism evidence="10 11">
    <name type="scientific">Pseudoflavonifractor intestinihominis</name>
    <dbReference type="NCBI Taxonomy" id="3133171"/>
    <lineage>
        <taxon>Bacteria</taxon>
        <taxon>Bacillati</taxon>
        <taxon>Bacillota</taxon>
        <taxon>Clostridia</taxon>
        <taxon>Eubacteriales</taxon>
        <taxon>Oscillospiraceae</taxon>
        <taxon>Pseudoflavonifractor</taxon>
    </lineage>
</organism>
<dbReference type="InterPro" id="IPR039421">
    <property type="entry name" value="Type_1_exporter"/>
</dbReference>
<evidence type="ECO:0000256" key="6">
    <source>
        <dbReference type="ARBA" id="ARBA00023136"/>
    </source>
</evidence>
<comment type="caution">
    <text evidence="10">The sequence shown here is derived from an EMBL/GenBank/DDBJ whole genome shotgun (WGS) entry which is preliminary data.</text>
</comment>
<dbReference type="GO" id="GO:0005524">
    <property type="term" value="F:ATP binding"/>
    <property type="evidence" value="ECO:0007669"/>
    <property type="project" value="UniProtKB-KW"/>
</dbReference>
<dbReference type="SMART" id="SM00382">
    <property type="entry name" value="AAA"/>
    <property type="match status" value="1"/>
</dbReference>
<keyword evidence="5 7" id="KW-1133">Transmembrane helix</keyword>
<dbReference type="InterPro" id="IPR003593">
    <property type="entry name" value="AAA+_ATPase"/>
</dbReference>
<dbReference type="InterPro" id="IPR011527">
    <property type="entry name" value="ABC1_TM_dom"/>
</dbReference>
<dbReference type="PANTHER" id="PTHR43394">
    <property type="entry name" value="ATP-DEPENDENT PERMEASE MDL1, MITOCHONDRIAL"/>
    <property type="match status" value="1"/>
</dbReference>
<evidence type="ECO:0000256" key="4">
    <source>
        <dbReference type="ARBA" id="ARBA00022840"/>
    </source>
</evidence>
<dbReference type="EMBL" id="JBBMFK010000010">
    <property type="protein sequence ID" value="MEQ2443303.1"/>
    <property type="molecule type" value="Genomic_DNA"/>
</dbReference>
<accession>A0ABV1E7L4</accession>
<evidence type="ECO:0000259" key="9">
    <source>
        <dbReference type="PROSITE" id="PS50929"/>
    </source>
</evidence>
<evidence type="ECO:0000313" key="10">
    <source>
        <dbReference type="EMBL" id="MEQ2443303.1"/>
    </source>
</evidence>
<dbReference type="InterPro" id="IPR036640">
    <property type="entry name" value="ABC1_TM_sf"/>
</dbReference>
<dbReference type="PROSITE" id="PS50929">
    <property type="entry name" value="ABC_TM1F"/>
    <property type="match status" value="1"/>
</dbReference>
<evidence type="ECO:0000259" key="8">
    <source>
        <dbReference type="PROSITE" id="PS50893"/>
    </source>
</evidence>
<reference evidence="10 11" key="1">
    <citation type="submission" date="2024-03" db="EMBL/GenBank/DDBJ databases">
        <title>Human intestinal bacterial collection.</title>
        <authorList>
            <person name="Pauvert C."/>
            <person name="Hitch T.C.A."/>
            <person name="Clavel T."/>
        </authorList>
    </citation>
    <scope>NUCLEOTIDE SEQUENCE [LARGE SCALE GENOMIC DNA]</scope>
    <source>
        <strain evidence="10 11">CLA-AP-H29</strain>
    </source>
</reference>
<dbReference type="Proteomes" id="UP001464378">
    <property type="component" value="Unassembled WGS sequence"/>
</dbReference>